<dbReference type="OrthoDB" id="20729at2759"/>
<sequence>MSADDYALPNTVLRYFDLGSAPYREAADIGARRKASPDGRLFFDRLLAFADIDGPSLYPPTTPAAFRRLLHAIHSTARIDRLKRDCFLYYLVRDQAEAPTVNGGGMEVDSGSETDGGERESAFVRARCLPRTWRVFMDGYWFLDHGRYAEGVAALSDPAISELNFVPEVVRALTAVSPPATALRLVYDLLDVRELGSDTERDAALLAKASVAGMSAAFGVTRSMEDAAARAKGREAVWCWALGAPRTPGGQGTHTAQPRALRELLHLAMHDEEDAHLVRFLAHPPREISPPARSLLHDLVTLRLVHAGKYEETLALDRQLASDAAPADRQRRREMVREFIDILPEAQRRILLGEDYKRGAMANGTANGNDDVDMSASWEMVDELPPAIAAAQANSHTMPPPVSYADAAAVGTSERPAAPVPSTPGPIAPQPVRVAQRALGLETPSRNGASSPFGGPPRFASPRPKADSTAPSVSSRQTSPTRSPAPVRAPSPPRVSASPFAQPAITPKPKRKPKKLIKDDTDDTPLRRSTRNRSQATEEKEGPSHNTRAASRAPSEAPIPEDETAPTPTRAGRTTKKNEKAPEDETAAAAETPKQTVRRSTRASSRAATVEPVAEEEEEEPSIPGAFGDTRRTRKAAKAEEEPAAKRTRGKAAVTSATTRKSARAPSEAPSEVSETPVRRTRRTAASERGSPTPSVASTAAGSPRKRTTRTARARRAE</sequence>
<dbReference type="GeneID" id="28987156"/>
<reference evidence="5 6" key="1">
    <citation type="submission" date="2015-03" db="EMBL/GenBank/DDBJ databases">
        <title>Genomics and transcriptomics of the oil-accumulating basidiomycete yeast T. oleaginosus allow insights into substrate utilization and the diverse evolutionary trajectories of mating systems in fungi.</title>
        <authorList>
            <consortium name="DOE Joint Genome Institute"/>
            <person name="Kourist R."/>
            <person name="Kracht O."/>
            <person name="Bracharz F."/>
            <person name="Lipzen A."/>
            <person name="Nolan M."/>
            <person name="Ohm R."/>
            <person name="Grigoriev I."/>
            <person name="Sun S."/>
            <person name="Heitman J."/>
            <person name="Bruck T."/>
            <person name="Nowrousian M."/>
        </authorList>
    </citation>
    <scope>NUCLEOTIDE SEQUENCE [LARGE SCALE GENOMIC DNA]</scope>
    <source>
        <strain evidence="5 6">IBC0246</strain>
    </source>
</reference>
<feature type="compositionally biased region" description="Basic residues" evidence="3">
    <location>
        <begin position="704"/>
        <end position="718"/>
    </location>
</feature>
<evidence type="ECO:0000313" key="6">
    <source>
        <dbReference type="Proteomes" id="UP000053611"/>
    </source>
</evidence>
<dbReference type="AlphaFoldDB" id="A0A0J0XRC0"/>
<comment type="subcellular location">
    <subcellularLocation>
        <location evidence="1">Nucleus</location>
    </subcellularLocation>
</comment>
<feature type="compositionally biased region" description="Polar residues" evidence="3">
    <location>
        <begin position="690"/>
        <end position="701"/>
    </location>
</feature>
<evidence type="ECO:0000313" key="5">
    <source>
        <dbReference type="EMBL" id="KLT43635.1"/>
    </source>
</evidence>
<evidence type="ECO:0000256" key="1">
    <source>
        <dbReference type="ARBA" id="ARBA00004123"/>
    </source>
</evidence>
<keyword evidence="6" id="KW-1185">Reference proteome</keyword>
<feature type="compositionally biased region" description="Polar residues" evidence="3">
    <location>
        <begin position="469"/>
        <end position="478"/>
    </location>
</feature>
<keyword evidence="2" id="KW-0539">Nucleus</keyword>
<organism evidence="5 6">
    <name type="scientific">Cutaneotrichosporon oleaginosum</name>
    <dbReference type="NCBI Taxonomy" id="879819"/>
    <lineage>
        <taxon>Eukaryota</taxon>
        <taxon>Fungi</taxon>
        <taxon>Dikarya</taxon>
        <taxon>Basidiomycota</taxon>
        <taxon>Agaricomycotina</taxon>
        <taxon>Tremellomycetes</taxon>
        <taxon>Trichosporonales</taxon>
        <taxon>Trichosporonaceae</taxon>
        <taxon>Cutaneotrichosporon</taxon>
    </lineage>
</organism>
<evidence type="ECO:0000256" key="2">
    <source>
        <dbReference type="ARBA" id="ARBA00023242"/>
    </source>
</evidence>
<dbReference type="GO" id="GO:0005634">
    <property type="term" value="C:nucleus"/>
    <property type="evidence" value="ECO:0007669"/>
    <property type="project" value="UniProtKB-SubCell"/>
</dbReference>
<dbReference type="Proteomes" id="UP000053611">
    <property type="component" value="Unassembled WGS sequence"/>
</dbReference>
<proteinExistence type="predicted"/>
<feature type="domain" description="ELYS-like" evidence="4">
    <location>
        <begin position="40"/>
        <end position="283"/>
    </location>
</feature>
<protein>
    <recommendedName>
        <fullName evidence="4">ELYS-like domain-containing protein</fullName>
    </recommendedName>
</protein>
<accession>A0A0J0XRC0</accession>
<feature type="region of interest" description="Disordered" evidence="3">
    <location>
        <begin position="443"/>
        <end position="718"/>
    </location>
</feature>
<evidence type="ECO:0000256" key="3">
    <source>
        <dbReference type="SAM" id="MobiDB-lite"/>
    </source>
</evidence>
<gene>
    <name evidence="5" type="ORF">CC85DRAFT_327181</name>
</gene>
<dbReference type="STRING" id="879819.A0A0J0XRC0"/>
<dbReference type="Pfam" id="PF13934">
    <property type="entry name" value="ELYS"/>
    <property type="match status" value="1"/>
</dbReference>
<name>A0A0J0XRC0_9TREE</name>
<dbReference type="InterPro" id="IPR025151">
    <property type="entry name" value="ELYS_dom"/>
</dbReference>
<dbReference type="EMBL" id="KQ087193">
    <property type="protein sequence ID" value="KLT43635.1"/>
    <property type="molecule type" value="Genomic_DNA"/>
</dbReference>
<dbReference type="RefSeq" id="XP_018280126.1">
    <property type="nucleotide sequence ID" value="XM_018426553.1"/>
</dbReference>
<feature type="compositionally biased region" description="Low complexity" evidence="3">
    <location>
        <begin position="602"/>
        <end position="612"/>
    </location>
</feature>
<evidence type="ECO:0000259" key="4">
    <source>
        <dbReference type="Pfam" id="PF13934"/>
    </source>
</evidence>